<protein>
    <recommendedName>
        <fullName evidence="3">histidine kinase</fullName>
        <ecNumber evidence="3">2.7.13.3</ecNumber>
    </recommendedName>
</protein>
<dbReference type="Pfam" id="PF00512">
    <property type="entry name" value="HisKA"/>
    <property type="match status" value="1"/>
</dbReference>
<dbReference type="EMBL" id="BAABXL010000001">
    <property type="protein sequence ID" value="GAA6267120.1"/>
    <property type="molecule type" value="Genomic_DNA"/>
</dbReference>
<dbReference type="PANTHER" id="PTHR42878">
    <property type="entry name" value="TWO-COMPONENT HISTIDINE KINASE"/>
    <property type="match status" value="1"/>
</dbReference>
<comment type="subcellular location">
    <subcellularLocation>
        <location evidence="2">Membrane</location>
    </subcellularLocation>
</comment>
<evidence type="ECO:0000256" key="11">
    <source>
        <dbReference type="SAM" id="Phobius"/>
    </source>
</evidence>
<gene>
    <name evidence="13" type="ORF">F130042H8_01800</name>
</gene>
<evidence type="ECO:0000256" key="8">
    <source>
        <dbReference type="ARBA" id="ARBA00022840"/>
    </source>
</evidence>
<dbReference type="PANTHER" id="PTHR42878:SF7">
    <property type="entry name" value="SENSOR HISTIDINE KINASE GLRK"/>
    <property type="match status" value="1"/>
</dbReference>
<feature type="domain" description="Histidine kinase" evidence="12">
    <location>
        <begin position="263"/>
        <end position="470"/>
    </location>
</feature>
<feature type="transmembrane region" description="Helical" evidence="11">
    <location>
        <begin position="182"/>
        <end position="201"/>
    </location>
</feature>
<keyword evidence="5" id="KW-0808">Transferase</keyword>
<dbReference type="Gene3D" id="6.10.340.10">
    <property type="match status" value="1"/>
</dbReference>
<evidence type="ECO:0000256" key="3">
    <source>
        <dbReference type="ARBA" id="ARBA00012438"/>
    </source>
</evidence>
<evidence type="ECO:0000256" key="7">
    <source>
        <dbReference type="ARBA" id="ARBA00022777"/>
    </source>
</evidence>
<dbReference type="SMART" id="SM00388">
    <property type="entry name" value="HisKA"/>
    <property type="match status" value="1"/>
</dbReference>
<dbReference type="InterPro" id="IPR003661">
    <property type="entry name" value="HisK_dim/P_dom"/>
</dbReference>
<keyword evidence="11" id="KW-1133">Transmembrane helix</keyword>
<keyword evidence="6" id="KW-0547">Nucleotide-binding</keyword>
<dbReference type="SUPFAM" id="SSF47384">
    <property type="entry name" value="Homodimeric domain of signal transducing histidine kinase"/>
    <property type="match status" value="1"/>
</dbReference>
<keyword evidence="4" id="KW-0597">Phosphoprotein</keyword>
<evidence type="ECO:0000259" key="12">
    <source>
        <dbReference type="PROSITE" id="PS50109"/>
    </source>
</evidence>
<keyword evidence="11" id="KW-0812">Transmembrane</keyword>
<keyword evidence="14" id="KW-1185">Reference proteome</keyword>
<dbReference type="RefSeq" id="WP_178301298.1">
    <property type="nucleotide sequence ID" value="NZ_BAABXL010000001.1"/>
</dbReference>
<dbReference type="CDD" id="cd00075">
    <property type="entry name" value="HATPase"/>
    <property type="match status" value="1"/>
</dbReference>
<comment type="caution">
    <text evidence="13">The sequence shown here is derived from an EMBL/GenBank/DDBJ whole genome shotgun (WGS) entry which is preliminary data.</text>
</comment>
<evidence type="ECO:0000256" key="6">
    <source>
        <dbReference type="ARBA" id="ARBA00022741"/>
    </source>
</evidence>
<evidence type="ECO:0000256" key="10">
    <source>
        <dbReference type="SAM" id="Coils"/>
    </source>
</evidence>
<dbReference type="EC" id="2.7.13.3" evidence="3"/>
<dbReference type="InterPro" id="IPR003594">
    <property type="entry name" value="HATPase_dom"/>
</dbReference>
<dbReference type="InterPro" id="IPR050351">
    <property type="entry name" value="BphY/WalK/GraS-like"/>
</dbReference>
<name>A0ABQ0ASW7_9FIRM</name>
<feature type="coiled-coil region" evidence="10">
    <location>
        <begin position="236"/>
        <end position="263"/>
    </location>
</feature>
<evidence type="ECO:0000256" key="4">
    <source>
        <dbReference type="ARBA" id="ARBA00022553"/>
    </source>
</evidence>
<dbReference type="Proteomes" id="UP001600894">
    <property type="component" value="Unassembled WGS sequence"/>
</dbReference>
<sequence length="474" mass="53471">MGKHIHTRIFLLVLAVILFLTLGAGLIFSASSARYVEYAARRDGEAMISMVEKIVKDMCWKETGRQSAKEEREGSKRILQKVKETIKEEAFDGKLLVFNSKYRLVYPETYEEGELPDALTQRCQEILKQGGNVRPERVQIENKSWNLQCFTLDTVHSVRAKYFIAAVPAPDMDIFWDAVRQLMWGVLTAAAAAASVLAWLISKSISRPLQKLCSQIQMAGEGRSAQINEIYSLSELETLKRSYNQMESKIREKEEEKKRFFQNVSHDLKTPLASITGYAQGISCGIIEDGQKAAGIILTESIRMTELVESILSLTKMDNQELELHITEVDLVEFVDECLEALRGIRISCELCLACEEQELPIETDPKLLERILQNIISNSFRYAETTIAIRLKDTSDGVLILVEDDGQGFDKEDLPHIFERFYKGKGGKTGIGLSVVWAGVCYLGGTVEAGNRNPPSKGAYYCIRLPKTFRREE</sequence>
<keyword evidence="9" id="KW-0902">Two-component regulatory system</keyword>
<dbReference type="Gene3D" id="1.10.287.130">
    <property type="match status" value="1"/>
</dbReference>
<dbReference type="InterPro" id="IPR004358">
    <property type="entry name" value="Sig_transdc_His_kin-like_C"/>
</dbReference>
<dbReference type="SMART" id="SM00387">
    <property type="entry name" value="HATPase_c"/>
    <property type="match status" value="1"/>
</dbReference>
<keyword evidence="10" id="KW-0175">Coiled coil</keyword>
<dbReference type="InterPro" id="IPR005467">
    <property type="entry name" value="His_kinase_dom"/>
</dbReference>
<dbReference type="SUPFAM" id="SSF55874">
    <property type="entry name" value="ATPase domain of HSP90 chaperone/DNA topoisomerase II/histidine kinase"/>
    <property type="match status" value="1"/>
</dbReference>
<organism evidence="13 14">
    <name type="scientific">Enterocloster alcoholdehydrogenati</name>
    <dbReference type="NCBI Taxonomy" id="2547410"/>
    <lineage>
        <taxon>Bacteria</taxon>
        <taxon>Bacillati</taxon>
        <taxon>Bacillota</taxon>
        <taxon>Clostridia</taxon>
        <taxon>Lachnospirales</taxon>
        <taxon>Lachnospiraceae</taxon>
        <taxon>Enterocloster</taxon>
    </lineage>
</organism>
<keyword evidence="8" id="KW-0067">ATP-binding</keyword>
<proteinExistence type="predicted"/>
<dbReference type="Pfam" id="PF02518">
    <property type="entry name" value="HATPase_c"/>
    <property type="match status" value="1"/>
</dbReference>
<evidence type="ECO:0000256" key="5">
    <source>
        <dbReference type="ARBA" id="ARBA00022679"/>
    </source>
</evidence>
<dbReference type="InterPro" id="IPR036890">
    <property type="entry name" value="HATPase_C_sf"/>
</dbReference>
<evidence type="ECO:0000256" key="9">
    <source>
        <dbReference type="ARBA" id="ARBA00023012"/>
    </source>
</evidence>
<evidence type="ECO:0000256" key="1">
    <source>
        <dbReference type="ARBA" id="ARBA00000085"/>
    </source>
</evidence>
<keyword evidence="7 13" id="KW-0418">Kinase</keyword>
<evidence type="ECO:0000256" key="2">
    <source>
        <dbReference type="ARBA" id="ARBA00004370"/>
    </source>
</evidence>
<dbReference type="Gene3D" id="3.30.565.10">
    <property type="entry name" value="Histidine kinase-like ATPase, C-terminal domain"/>
    <property type="match status" value="1"/>
</dbReference>
<dbReference type="GO" id="GO:0016301">
    <property type="term" value="F:kinase activity"/>
    <property type="evidence" value="ECO:0007669"/>
    <property type="project" value="UniProtKB-KW"/>
</dbReference>
<reference evidence="13 14" key="1">
    <citation type="submission" date="2024-04" db="EMBL/GenBank/DDBJ databases">
        <title>Defined microbial consortia suppress multidrug-resistant proinflammatory Enterobacteriaceae via ecological control.</title>
        <authorList>
            <person name="Furuichi M."/>
            <person name="Kawaguchi T."/>
            <person name="Pust M."/>
            <person name="Yasuma K."/>
            <person name="Plichta D."/>
            <person name="Hasegawa N."/>
            <person name="Ohya T."/>
            <person name="Bhattarai S."/>
            <person name="Sasajima S."/>
            <person name="Aoto Y."/>
            <person name="Tuganbaev T."/>
            <person name="Yaginuma M."/>
            <person name="Ueda M."/>
            <person name="Okahashi N."/>
            <person name="Amafuji K."/>
            <person name="Kiridooshi Y."/>
            <person name="Sugita K."/>
            <person name="Strazar M."/>
            <person name="Skelly A."/>
            <person name="Suda W."/>
            <person name="Hattori M."/>
            <person name="Nakamoto N."/>
            <person name="Caballero S."/>
            <person name="Norman J."/>
            <person name="Olle B."/>
            <person name="Tanoue T."/>
            <person name="Arita M."/>
            <person name="Bucci V."/>
            <person name="Atarashi K."/>
            <person name="Xavier R."/>
            <person name="Honda K."/>
        </authorList>
    </citation>
    <scope>NUCLEOTIDE SEQUENCE [LARGE SCALE GENOMIC DNA]</scope>
    <source>
        <strain evidence="14">f13</strain>
    </source>
</reference>
<comment type="catalytic activity">
    <reaction evidence="1">
        <text>ATP + protein L-histidine = ADP + protein N-phospho-L-histidine.</text>
        <dbReference type="EC" id="2.7.13.3"/>
    </reaction>
</comment>
<keyword evidence="11" id="KW-0472">Membrane</keyword>
<dbReference type="InterPro" id="IPR036097">
    <property type="entry name" value="HisK_dim/P_sf"/>
</dbReference>
<evidence type="ECO:0000313" key="14">
    <source>
        <dbReference type="Proteomes" id="UP001600894"/>
    </source>
</evidence>
<evidence type="ECO:0000313" key="13">
    <source>
        <dbReference type="EMBL" id="GAA6267120.1"/>
    </source>
</evidence>
<dbReference type="PROSITE" id="PS50109">
    <property type="entry name" value="HIS_KIN"/>
    <property type="match status" value="1"/>
</dbReference>
<dbReference type="PRINTS" id="PR00344">
    <property type="entry name" value="BCTRLSENSOR"/>
</dbReference>
<dbReference type="CDD" id="cd00082">
    <property type="entry name" value="HisKA"/>
    <property type="match status" value="1"/>
</dbReference>
<accession>A0ABQ0ASW7</accession>